<dbReference type="Pfam" id="PF00939">
    <property type="entry name" value="Na_sulph_symp"/>
    <property type="match status" value="1"/>
</dbReference>
<feature type="transmembrane region" description="Helical" evidence="5">
    <location>
        <begin position="295"/>
        <end position="310"/>
    </location>
</feature>
<evidence type="ECO:0000313" key="6">
    <source>
        <dbReference type="EMBL" id="GGE29539.1"/>
    </source>
</evidence>
<keyword evidence="2 5" id="KW-0812">Transmembrane</keyword>
<name>A0ABQ1SF77_9FLAO</name>
<dbReference type="Proteomes" id="UP000599179">
    <property type="component" value="Unassembled WGS sequence"/>
</dbReference>
<dbReference type="InterPro" id="IPR001898">
    <property type="entry name" value="SLC13A/DASS"/>
</dbReference>
<evidence type="ECO:0000313" key="7">
    <source>
        <dbReference type="Proteomes" id="UP000599179"/>
    </source>
</evidence>
<dbReference type="CDD" id="cd01115">
    <property type="entry name" value="SLC13_permease"/>
    <property type="match status" value="1"/>
</dbReference>
<dbReference type="RefSeq" id="WP_188457767.1">
    <property type="nucleotide sequence ID" value="NZ_BMGM01000003.1"/>
</dbReference>
<evidence type="ECO:0000256" key="2">
    <source>
        <dbReference type="ARBA" id="ARBA00022692"/>
    </source>
</evidence>
<reference evidence="7" key="1">
    <citation type="journal article" date="2019" name="Int. J. Syst. Evol. Microbiol.">
        <title>The Global Catalogue of Microorganisms (GCM) 10K type strain sequencing project: providing services to taxonomists for standard genome sequencing and annotation.</title>
        <authorList>
            <consortium name="The Broad Institute Genomics Platform"/>
            <consortium name="The Broad Institute Genome Sequencing Center for Infectious Disease"/>
            <person name="Wu L."/>
            <person name="Ma J."/>
        </authorList>
    </citation>
    <scope>NUCLEOTIDE SEQUENCE [LARGE SCALE GENOMIC DNA]</scope>
    <source>
        <strain evidence="7">CGMCC 1.12931</strain>
    </source>
</reference>
<dbReference type="NCBIfam" id="TIGR00785">
    <property type="entry name" value="dass"/>
    <property type="match status" value="1"/>
</dbReference>
<dbReference type="PANTHER" id="PTHR10283">
    <property type="entry name" value="SOLUTE CARRIER FAMILY 13 MEMBER"/>
    <property type="match status" value="1"/>
</dbReference>
<evidence type="ECO:0000256" key="5">
    <source>
        <dbReference type="SAM" id="Phobius"/>
    </source>
</evidence>
<feature type="transmembrane region" description="Helical" evidence="5">
    <location>
        <begin position="29"/>
        <end position="46"/>
    </location>
</feature>
<keyword evidence="3 5" id="KW-1133">Transmembrane helix</keyword>
<feature type="transmembrane region" description="Helical" evidence="5">
    <location>
        <begin position="58"/>
        <end position="89"/>
    </location>
</feature>
<accession>A0ABQ1SF77</accession>
<feature type="transmembrane region" description="Helical" evidence="5">
    <location>
        <begin position="192"/>
        <end position="211"/>
    </location>
</feature>
<feature type="transmembrane region" description="Helical" evidence="5">
    <location>
        <begin position="464"/>
        <end position="488"/>
    </location>
</feature>
<comment type="subcellular location">
    <subcellularLocation>
        <location evidence="1">Membrane</location>
        <topology evidence="1">Multi-pass membrane protein</topology>
    </subcellularLocation>
</comment>
<feature type="transmembrane region" description="Helical" evidence="5">
    <location>
        <begin position="421"/>
        <end position="444"/>
    </location>
</feature>
<feature type="transmembrane region" description="Helical" evidence="5">
    <location>
        <begin position="101"/>
        <end position="121"/>
    </location>
</feature>
<sequence length="489" mass="53229">MPDSRSYSLKLLVKLNKKIYKRINWQSRITLFVLSLLIGFAGVYFLKDDSFTDPQTNVMFILFFAIALWVTEAIPPFAVGILIIGFLVFSMGYQEAEDVKQYVNTWSDSVIWLFLGGFFLAEGMKKTKLDAALLKVTVPKLGNQSKYILLGLMMITGVLSMLMSNTATTAMMIATIAPILTQFGKNAPITKSLLIGIPTAAAIGGMGTIIGSAPNAIAVGALEGVGISISFIEWMIIGIPVSLLLILIFWKALLMKYKFKAKRLSLDFLTNEQTKIDDTDEDGESETEVNKTQQRIMLVVLVITLIFWLSSQWTGIPVAAVSGIPIVGLTMLGIIDADDVRQLPWDTLMLVAGGLALGLAVQQYGLADYFISLVAFENINIFLLYLVFGLITVILSNIMSNTATATIMIPISISLIQMNQLGAPSVMVFIIALSASCALLLPVSTPPNAIAFSTGMLEQKEFRYGGILLGILGPILVILFVLATAPLIR</sequence>
<organism evidence="6 7">
    <name type="scientific">Psychroflexus planctonicus</name>
    <dbReference type="NCBI Taxonomy" id="1526575"/>
    <lineage>
        <taxon>Bacteria</taxon>
        <taxon>Pseudomonadati</taxon>
        <taxon>Bacteroidota</taxon>
        <taxon>Flavobacteriia</taxon>
        <taxon>Flavobacteriales</taxon>
        <taxon>Flavobacteriaceae</taxon>
        <taxon>Psychroflexus</taxon>
    </lineage>
</organism>
<feature type="transmembrane region" description="Helical" evidence="5">
    <location>
        <begin position="147"/>
        <end position="180"/>
    </location>
</feature>
<dbReference type="EMBL" id="BMGM01000003">
    <property type="protein sequence ID" value="GGE29539.1"/>
    <property type="molecule type" value="Genomic_DNA"/>
</dbReference>
<evidence type="ECO:0000256" key="1">
    <source>
        <dbReference type="ARBA" id="ARBA00004141"/>
    </source>
</evidence>
<gene>
    <name evidence="6" type="ORF">GCM10010832_07570</name>
</gene>
<feature type="transmembrane region" description="Helical" evidence="5">
    <location>
        <begin position="347"/>
        <end position="367"/>
    </location>
</feature>
<evidence type="ECO:0000256" key="3">
    <source>
        <dbReference type="ARBA" id="ARBA00022989"/>
    </source>
</evidence>
<evidence type="ECO:0000256" key="4">
    <source>
        <dbReference type="ARBA" id="ARBA00023136"/>
    </source>
</evidence>
<feature type="transmembrane region" description="Helical" evidence="5">
    <location>
        <begin position="231"/>
        <end position="254"/>
    </location>
</feature>
<comment type="caution">
    <text evidence="6">The sequence shown here is derived from an EMBL/GenBank/DDBJ whole genome shotgun (WGS) entry which is preliminary data.</text>
</comment>
<dbReference type="PANTHER" id="PTHR10283:SF92">
    <property type="entry name" value="LOW-AFFINITY PHOSPHATE TRANSPORTER PHO91"/>
    <property type="match status" value="1"/>
</dbReference>
<feature type="transmembrane region" description="Helical" evidence="5">
    <location>
        <begin position="379"/>
        <end position="400"/>
    </location>
</feature>
<proteinExistence type="predicted"/>
<protein>
    <submittedName>
        <fullName evidence="6">Dihydroorotate dehydrogenase</fullName>
    </submittedName>
</protein>
<feature type="transmembrane region" description="Helical" evidence="5">
    <location>
        <begin position="316"/>
        <end position="335"/>
    </location>
</feature>
<keyword evidence="7" id="KW-1185">Reference proteome</keyword>
<keyword evidence="4 5" id="KW-0472">Membrane</keyword>